<organism evidence="2">
    <name type="scientific">Desulfacinum infernum</name>
    <dbReference type="NCBI Taxonomy" id="35837"/>
    <lineage>
        <taxon>Bacteria</taxon>
        <taxon>Pseudomonadati</taxon>
        <taxon>Thermodesulfobacteriota</taxon>
        <taxon>Syntrophobacteria</taxon>
        <taxon>Syntrophobacterales</taxon>
        <taxon>Syntrophobacteraceae</taxon>
        <taxon>Desulfacinum</taxon>
    </lineage>
</organism>
<dbReference type="PANTHER" id="PTHR33490:SF3">
    <property type="entry name" value="CONSERVED INTEGRAL MEMBRANE PROTEIN"/>
    <property type="match status" value="1"/>
</dbReference>
<protein>
    <submittedName>
        <fullName evidence="2">Transglutaminase domain-containing protein</fullName>
    </submittedName>
</protein>
<name>A0A832A3S9_9BACT</name>
<sequence length="100" mass="11162">MGHDLEPTAILEWDHPKLLTFAREAVGDAQDPVDKPVRLYLAVRDQIRYDPYSPFHRPKHYRASDVVRRGRSFCILKAALLCAVARSQGIPARAAGTPPG</sequence>
<accession>A0A832A3S9</accession>
<dbReference type="AlphaFoldDB" id="A0A832A3S9"/>
<reference evidence="2" key="1">
    <citation type="journal article" date="2020" name="mSystems">
        <title>Genome- and Community-Level Interaction Insights into Carbon Utilization and Element Cycling Functions of Hydrothermarchaeota in Hydrothermal Sediment.</title>
        <authorList>
            <person name="Zhou Z."/>
            <person name="Liu Y."/>
            <person name="Xu W."/>
            <person name="Pan J."/>
            <person name="Luo Z.H."/>
            <person name="Li M."/>
        </authorList>
    </citation>
    <scope>NUCLEOTIDE SEQUENCE [LARGE SCALE GENOMIC DNA]</scope>
    <source>
        <strain evidence="2">SpSt-456</strain>
    </source>
</reference>
<gene>
    <name evidence="2" type="ORF">ENS06_02535</name>
</gene>
<dbReference type="EMBL" id="DSTK01000010">
    <property type="protein sequence ID" value="HFK96184.1"/>
    <property type="molecule type" value="Genomic_DNA"/>
</dbReference>
<dbReference type="SUPFAM" id="SSF54001">
    <property type="entry name" value="Cysteine proteinases"/>
    <property type="match status" value="1"/>
</dbReference>
<proteinExistence type="predicted"/>
<dbReference type="PANTHER" id="PTHR33490">
    <property type="entry name" value="BLR5614 PROTEIN-RELATED"/>
    <property type="match status" value="1"/>
</dbReference>
<dbReference type="InterPro" id="IPR002931">
    <property type="entry name" value="Transglutaminase-like"/>
</dbReference>
<dbReference type="InterPro" id="IPR038765">
    <property type="entry name" value="Papain-like_cys_pep_sf"/>
</dbReference>
<dbReference type="Pfam" id="PF01841">
    <property type="entry name" value="Transglut_core"/>
    <property type="match status" value="1"/>
</dbReference>
<comment type="caution">
    <text evidence="2">The sequence shown here is derived from an EMBL/GenBank/DDBJ whole genome shotgun (WGS) entry which is preliminary data.</text>
</comment>
<evidence type="ECO:0000313" key="2">
    <source>
        <dbReference type="EMBL" id="HFK96184.1"/>
    </source>
</evidence>
<feature type="domain" description="Transglutaminase-like" evidence="1">
    <location>
        <begin position="20"/>
        <end position="95"/>
    </location>
</feature>
<evidence type="ECO:0000259" key="1">
    <source>
        <dbReference type="Pfam" id="PF01841"/>
    </source>
</evidence>
<dbReference type="Gene3D" id="3.10.620.30">
    <property type="match status" value="1"/>
</dbReference>